<dbReference type="NCBIfam" id="TIGR00172">
    <property type="entry name" value="maf"/>
    <property type="match status" value="1"/>
</dbReference>
<dbReference type="PANTHER" id="PTHR43213">
    <property type="entry name" value="BIFUNCTIONAL DTTP/UTP PYROPHOSPHATASE/METHYLTRANSFERASE PROTEIN-RELATED"/>
    <property type="match status" value="1"/>
</dbReference>
<name>B6WTL7_9BACT</name>
<dbReference type="InterPro" id="IPR003697">
    <property type="entry name" value="Maf-like"/>
</dbReference>
<dbReference type="GO" id="GO:0036218">
    <property type="term" value="F:dTTP diphosphatase activity"/>
    <property type="evidence" value="ECO:0007669"/>
    <property type="project" value="RHEA"/>
</dbReference>
<comment type="caution">
    <text evidence="5">The sequence shown here is derived from an EMBL/GenBank/DDBJ whole genome shotgun (WGS) entry which is preliminary data.</text>
</comment>
<comment type="catalytic activity">
    <reaction evidence="4">
        <text>dTTP + H2O = dTMP + diphosphate + H(+)</text>
        <dbReference type="Rhea" id="RHEA:28534"/>
        <dbReference type="ChEBI" id="CHEBI:15377"/>
        <dbReference type="ChEBI" id="CHEBI:15378"/>
        <dbReference type="ChEBI" id="CHEBI:33019"/>
        <dbReference type="ChEBI" id="CHEBI:37568"/>
        <dbReference type="ChEBI" id="CHEBI:63528"/>
        <dbReference type="EC" id="3.6.1.9"/>
    </reaction>
</comment>
<keyword evidence="2 4" id="KW-0378">Hydrolase</keyword>
<evidence type="ECO:0000256" key="3">
    <source>
        <dbReference type="ARBA" id="ARBA00023080"/>
    </source>
</evidence>
<evidence type="ECO:0000256" key="4">
    <source>
        <dbReference type="HAMAP-Rule" id="MF_00528"/>
    </source>
</evidence>
<sequence length="210" mass="22266">MNAAPLQPLFVLRPGIRLVLASASPRRRQFMDEWGLSHTIVRPTGVEPRPERGETPAAYALRAATAKAQAVAASAESGAADLILAADTVVALGHDILGKPVDDADALDMLRRLSGREHEVITGVCCLFPDGSSAGFADTSAVRFHAWPDDVLRAYVRSGEPADKAGAYAIQGQGAFLVESVRGSWSTVVGLPVSRLAALLLEGDWMRPVD</sequence>
<comment type="subcellular location">
    <subcellularLocation>
        <location evidence="4">Cytoplasm</location>
    </subcellularLocation>
</comment>
<evidence type="ECO:0000313" key="5">
    <source>
        <dbReference type="EMBL" id="EEB33709.1"/>
    </source>
</evidence>
<dbReference type="PIRSF" id="PIRSF006305">
    <property type="entry name" value="Maf"/>
    <property type="match status" value="1"/>
</dbReference>
<dbReference type="Proteomes" id="UP000003676">
    <property type="component" value="Unassembled WGS sequence"/>
</dbReference>
<comment type="function">
    <text evidence="4">Nucleoside triphosphate pyrophosphatase that hydrolyzes dTTP and UTP. May have a dual role in cell division arrest and in preventing the incorporation of modified nucleotides into cellular nucleic acids.</text>
</comment>
<feature type="active site" description="Proton acceptor" evidence="4">
    <location>
        <position position="87"/>
    </location>
</feature>
<gene>
    <name evidence="5" type="primary">maf</name>
    <name evidence="5" type="ORF">DESPIG_01423</name>
</gene>
<comment type="caution">
    <text evidence="4">Lacks conserved residue(s) required for the propagation of feature annotation.</text>
</comment>
<dbReference type="RefSeq" id="WP_006006150.1">
    <property type="nucleotide sequence ID" value="NZ_DS996356.1"/>
</dbReference>
<evidence type="ECO:0000313" key="6">
    <source>
        <dbReference type="Proteomes" id="UP000003676"/>
    </source>
</evidence>
<proteinExistence type="inferred from homology"/>
<dbReference type="Pfam" id="PF02545">
    <property type="entry name" value="Maf"/>
    <property type="match status" value="1"/>
</dbReference>
<dbReference type="EC" id="3.6.1.9" evidence="4"/>
<evidence type="ECO:0000256" key="2">
    <source>
        <dbReference type="ARBA" id="ARBA00022801"/>
    </source>
</evidence>
<organism evidence="5 6">
    <name type="scientific">Desulfovibrio piger ATCC 29098</name>
    <dbReference type="NCBI Taxonomy" id="411464"/>
    <lineage>
        <taxon>Bacteria</taxon>
        <taxon>Pseudomonadati</taxon>
        <taxon>Thermodesulfobacteriota</taxon>
        <taxon>Desulfovibrionia</taxon>
        <taxon>Desulfovibrionales</taxon>
        <taxon>Desulfovibrionaceae</taxon>
        <taxon>Desulfovibrio</taxon>
    </lineage>
</organism>
<dbReference type="SUPFAM" id="SSF52972">
    <property type="entry name" value="ITPase-like"/>
    <property type="match status" value="1"/>
</dbReference>
<dbReference type="GO" id="GO:0005737">
    <property type="term" value="C:cytoplasm"/>
    <property type="evidence" value="ECO:0007669"/>
    <property type="project" value="UniProtKB-SubCell"/>
</dbReference>
<dbReference type="InterPro" id="IPR029001">
    <property type="entry name" value="ITPase-like_fam"/>
</dbReference>
<keyword evidence="3 4" id="KW-0546">Nucleotide metabolism</keyword>
<dbReference type="CDD" id="cd00555">
    <property type="entry name" value="Maf"/>
    <property type="match status" value="1"/>
</dbReference>
<feature type="site" description="Important for substrate specificity" evidence="4">
    <location>
        <position position="88"/>
    </location>
</feature>
<dbReference type="HAMAP" id="MF_00528">
    <property type="entry name" value="Maf"/>
    <property type="match status" value="1"/>
</dbReference>
<dbReference type="PANTHER" id="PTHR43213:SF5">
    <property type="entry name" value="BIFUNCTIONAL DTTP_UTP PYROPHOSPHATASE_METHYLTRANSFERASE PROTEIN-RELATED"/>
    <property type="match status" value="1"/>
</dbReference>
<feature type="site" description="Important for substrate specificity" evidence="4">
    <location>
        <position position="171"/>
    </location>
</feature>
<dbReference type="GO" id="GO:0009117">
    <property type="term" value="P:nucleotide metabolic process"/>
    <property type="evidence" value="ECO:0007669"/>
    <property type="project" value="UniProtKB-KW"/>
</dbReference>
<comment type="cofactor">
    <cofactor evidence="1 4">
        <name>a divalent metal cation</name>
        <dbReference type="ChEBI" id="CHEBI:60240"/>
    </cofactor>
</comment>
<dbReference type="AlphaFoldDB" id="B6WTL7"/>
<keyword evidence="4" id="KW-0963">Cytoplasm</keyword>
<feature type="site" description="Important for substrate specificity" evidence="4">
    <location>
        <position position="26"/>
    </location>
</feature>
<dbReference type="EMBL" id="ABXU01000033">
    <property type="protein sequence ID" value="EEB33709.1"/>
    <property type="molecule type" value="Genomic_DNA"/>
</dbReference>
<dbReference type="HOGENOM" id="CLU_040416_0_0_7"/>
<comment type="similarity">
    <text evidence="4">Belongs to the Maf family. YhdE subfamily.</text>
</comment>
<evidence type="ECO:0000256" key="1">
    <source>
        <dbReference type="ARBA" id="ARBA00001968"/>
    </source>
</evidence>
<comment type="catalytic activity">
    <reaction evidence="4">
        <text>UTP + H2O = UMP + diphosphate + H(+)</text>
        <dbReference type="Rhea" id="RHEA:29395"/>
        <dbReference type="ChEBI" id="CHEBI:15377"/>
        <dbReference type="ChEBI" id="CHEBI:15378"/>
        <dbReference type="ChEBI" id="CHEBI:33019"/>
        <dbReference type="ChEBI" id="CHEBI:46398"/>
        <dbReference type="ChEBI" id="CHEBI:57865"/>
        <dbReference type="EC" id="3.6.1.9"/>
    </reaction>
</comment>
<reference evidence="5 6" key="1">
    <citation type="submission" date="2008-10" db="EMBL/GenBank/DDBJ databases">
        <title>Draft genome sequence of Desulvovibrio piger (ATCC 29098).</title>
        <authorList>
            <person name="Sudarsanam P."/>
            <person name="Ley R."/>
            <person name="Guruge J."/>
            <person name="Turnbaugh P.J."/>
            <person name="Mahowald M."/>
            <person name="Liep D."/>
            <person name="Gordon J."/>
        </authorList>
    </citation>
    <scope>NUCLEOTIDE SEQUENCE [LARGE SCALE GENOMIC DNA]</scope>
    <source>
        <strain evidence="5 6">ATCC 29098</strain>
    </source>
</reference>
<protein>
    <recommendedName>
        <fullName evidence="4">dTTP/UTP pyrophosphatase</fullName>
        <shortName evidence="4">dTTPase/UTPase</shortName>
        <ecNumber evidence="4">3.6.1.9</ecNumber>
    </recommendedName>
    <alternativeName>
        <fullName evidence="4">Nucleoside triphosphate pyrophosphatase</fullName>
    </alternativeName>
    <alternativeName>
        <fullName evidence="4">Nucleotide pyrophosphatase</fullName>
        <shortName evidence="4">Nucleotide PPase</shortName>
    </alternativeName>
</protein>
<dbReference type="OrthoDB" id="9807767at2"/>
<dbReference type="STRING" id="901.DESPIGER_1296"/>
<dbReference type="eggNOG" id="COG0424">
    <property type="taxonomic scope" value="Bacteria"/>
</dbReference>
<accession>B6WTL7</accession>
<dbReference type="Gene3D" id="3.90.950.10">
    <property type="match status" value="1"/>
</dbReference>
<reference evidence="5 6" key="2">
    <citation type="submission" date="2008-10" db="EMBL/GenBank/DDBJ databases">
        <authorList>
            <person name="Fulton L."/>
            <person name="Clifton S."/>
            <person name="Fulton B."/>
            <person name="Xu J."/>
            <person name="Minx P."/>
            <person name="Pepin K.H."/>
            <person name="Johnson M."/>
            <person name="Bhonagiri V."/>
            <person name="Nash W.E."/>
            <person name="Mardis E.R."/>
            <person name="Wilson R.K."/>
        </authorList>
    </citation>
    <scope>NUCLEOTIDE SEQUENCE [LARGE SCALE GENOMIC DNA]</scope>
    <source>
        <strain evidence="5 6">ATCC 29098</strain>
    </source>
</reference>
<dbReference type="GO" id="GO:0036221">
    <property type="term" value="F:UTP diphosphatase activity"/>
    <property type="evidence" value="ECO:0007669"/>
    <property type="project" value="RHEA"/>
</dbReference>